<evidence type="ECO:0000313" key="1">
    <source>
        <dbReference type="EMBL" id="MBO1927884.1"/>
    </source>
</evidence>
<comment type="caution">
    <text evidence="1">The sequence shown here is derived from an EMBL/GenBank/DDBJ whole genome shotgun (WGS) entry which is preliminary data.</text>
</comment>
<keyword evidence="2" id="KW-1185">Reference proteome</keyword>
<dbReference type="Proteomes" id="UP000664835">
    <property type="component" value="Unassembled WGS sequence"/>
</dbReference>
<gene>
    <name evidence="1" type="ORF">J3998_09875</name>
</gene>
<accession>A0ABS3Q6C8</accession>
<protein>
    <recommendedName>
        <fullName evidence="3">DUF669 domain-containing protein</fullName>
    </recommendedName>
</protein>
<dbReference type="EMBL" id="JAGETV010000019">
    <property type="protein sequence ID" value="MBO1927884.1"/>
    <property type="molecule type" value="Genomic_DNA"/>
</dbReference>
<evidence type="ECO:0008006" key="3">
    <source>
        <dbReference type="Google" id="ProtNLM"/>
    </source>
</evidence>
<name>A0ABS3Q6C8_9GAMM</name>
<sequence length="190" mass="21831">MADNYSDFDDPSAFSDLDEVSTDEIECICLSTSLKKNPYHTMILHLEVTDDKHEKAFLGLTAMANFNCKISPKGNVRVEKQSKFARLYRLQFESNPVERYRKAQQLLKHFVGKVFLCRLKKKNTGWSAETVVPLEPKYSKDWTETGAMIESGKKEKHHNKSEGGKVVQNFKIKSGESEEDFLDRVFNQSL</sequence>
<proteinExistence type="predicted"/>
<dbReference type="RefSeq" id="WP_208150497.1">
    <property type="nucleotide sequence ID" value="NZ_JAGETV010000019.1"/>
</dbReference>
<reference evidence="1 2" key="1">
    <citation type="submission" date="2021-03" db="EMBL/GenBank/DDBJ databases">
        <title>Thiomicrorhabdus sp.nov.,novel sulfur-oxidizing bacteria isolated from coastal sediment.</title>
        <authorList>
            <person name="Liu X."/>
        </authorList>
    </citation>
    <scope>NUCLEOTIDE SEQUENCE [LARGE SCALE GENOMIC DNA]</scope>
    <source>
        <strain evidence="1 2">6S2-11</strain>
    </source>
</reference>
<organism evidence="1 2">
    <name type="scientific">Thiomicrorhabdus marina</name>
    <dbReference type="NCBI Taxonomy" id="2818442"/>
    <lineage>
        <taxon>Bacteria</taxon>
        <taxon>Pseudomonadati</taxon>
        <taxon>Pseudomonadota</taxon>
        <taxon>Gammaproteobacteria</taxon>
        <taxon>Thiotrichales</taxon>
        <taxon>Piscirickettsiaceae</taxon>
        <taxon>Thiomicrorhabdus</taxon>
    </lineage>
</organism>
<evidence type="ECO:0000313" key="2">
    <source>
        <dbReference type="Proteomes" id="UP000664835"/>
    </source>
</evidence>